<dbReference type="InterPro" id="IPR006684">
    <property type="entry name" value="YbgC/YbaW"/>
</dbReference>
<dbReference type="PANTHER" id="PTHR31793">
    <property type="entry name" value="4-HYDROXYBENZOYL-COA THIOESTERASE FAMILY MEMBER"/>
    <property type="match status" value="1"/>
</dbReference>
<dbReference type="Pfam" id="PF03061">
    <property type="entry name" value="4HBT"/>
    <property type="match status" value="1"/>
</dbReference>
<evidence type="ECO:0000313" key="6">
    <source>
        <dbReference type="Proteomes" id="UP000240989"/>
    </source>
</evidence>
<feature type="domain" description="Thioesterase" evidence="3">
    <location>
        <begin position="21"/>
        <end position="106"/>
    </location>
</feature>
<reference evidence="6 7" key="1">
    <citation type="submission" date="2018-01" db="EMBL/GenBank/DDBJ databases">
        <title>Whole genome sequencing of Histamine producing bacteria.</title>
        <authorList>
            <person name="Butler K."/>
        </authorList>
    </citation>
    <scope>NUCLEOTIDE SEQUENCE [LARGE SCALE GENOMIC DNA]</scope>
    <source>
        <strain evidence="4 7">A2-1</strain>
        <strain evidence="5 6">A6-1</strain>
    </source>
</reference>
<dbReference type="FunFam" id="3.10.129.10:FF:000004">
    <property type="entry name" value="Tol-pal system-associated acyl-CoA thioesterase"/>
    <property type="match status" value="1"/>
</dbReference>
<dbReference type="SUPFAM" id="SSF54637">
    <property type="entry name" value="Thioesterase/thiol ester dehydrase-isomerase"/>
    <property type="match status" value="1"/>
</dbReference>
<evidence type="ECO:0000313" key="7">
    <source>
        <dbReference type="Proteomes" id="UP000241440"/>
    </source>
</evidence>
<dbReference type="NCBIfam" id="TIGR02799">
    <property type="entry name" value="thio_ybgC"/>
    <property type="match status" value="1"/>
</dbReference>
<evidence type="ECO:0000259" key="3">
    <source>
        <dbReference type="Pfam" id="PF03061"/>
    </source>
</evidence>
<comment type="similarity">
    <text evidence="1">Belongs to the 4-hydroxybenzoyl-CoA thioesterase family.</text>
</comment>
<dbReference type="GO" id="GO:0047617">
    <property type="term" value="F:fatty acyl-CoA hydrolase activity"/>
    <property type="evidence" value="ECO:0007669"/>
    <property type="project" value="TreeGrafter"/>
</dbReference>
<keyword evidence="2" id="KW-0378">Hydrolase</keyword>
<dbReference type="EMBL" id="PYOU01000001">
    <property type="protein sequence ID" value="PSX12652.1"/>
    <property type="molecule type" value="Genomic_DNA"/>
</dbReference>
<dbReference type="AlphaFoldDB" id="A0A0D8NRZ6"/>
<dbReference type="PANTHER" id="PTHR31793:SF37">
    <property type="entry name" value="ACYL-COA THIOESTER HYDROLASE YBGC"/>
    <property type="match status" value="1"/>
</dbReference>
<evidence type="ECO:0000256" key="2">
    <source>
        <dbReference type="ARBA" id="ARBA00022801"/>
    </source>
</evidence>
<proteinExistence type="inferred from homology"/>
<protein>
    <submittedName>
        <fullName evidence="4">Tol-pal system-associated acyl-CoA thioesterase</fullName>
    </submittedName>
</protein>
<dbReference type="CDD" id="cd00586">
    <property type="entry name" value="4HBT"/>
    <property type="match status" value="1"/>
</dbReference>
<dbReference type="InterPro" id="IPR006683">
    <property type="entry name" value="Thioestr_dom"/>
</dbReference>
<dbReference type="Proteomes" id="UP000241440">
    <property type="component" value="Unassembled WGS sequence"/>
</dbReference>
<accession>A0A0D8NRZ6</accession>
<sequence length="134" mass="15569">MTQLNVFKWPVTIYYEDTDVGGVVYHANYLKFFERARTEYLRKIGLNQQQLFSQNMSFVVRSLNIDFLRGAKLDDQLMVHTVVQNTRRASIEFSQELVNNNNEVLCKALVKIACVDPTKMKPIALPEQLKLEIN</sequence>
<name>A0A0D8NRZ6_PHOAN</name>
<evidence type="ECO:0000313" key="4">
    <source>
        <dbReference type="EMBL" id="PSX09526.1"/>
    </source>
</evidence>
<comment type="caution">
    <text evidence="4">The sequence shown here is derived from an EMBL/GenBank/DDBJ whole genome shotgun (WGS) entry which is preliminary data.</text>
</comment>
<evidence type="ECO:0000256" key="1">
    <source>
        <dbReference type="ARBA" id="ARBA00005953"/>
    </source>
</evidence>
<dbReference type="InterPro" id="IPR014166">
    <property type="entry name" value="Tol-Pal_acyl-CoA_thioesterase"/>
</dbReference>
<dbReference type="NCBIfam" id="TIGR00051">
    <property type="entry name" value="YbgC/FadM family acyl-CoA thioesterase"/>
    <property type="match status" value="1"/>
</dbReference>
<dbReference type="RefSeq" id="WP_005370679.1">
    <property type="nucleotide sequence ID" value="NZ_JAKJTG010000009.1"/>
</dbReference>
<keyword evidence="6" id="KW-1185">Reference proteome</keyword>
<gene>
    <name evidence="4" type="primary">ybgC</name>
    <name evidence="5" type="ORF">C0W27_01190</name>
    <name evidence="4" type="ORF">C0W41_01680</name>
</gene>
<dbReference type="PIRSF" id="PIRSF003230">
    <property type="entry name" value="YbgC"/>
    <property type="match status" value="1"/>
</dbReference>
<dbReference type="InterPro" id="IPR029069">
    <property type="entry name" value="HotDog_dom_sf"/>
</dbReference>
<organism evidence="4 7">
    <name type="scientific">Photobacterium angustum</name>
    <dbReference type="NCBI Taxonomy" id="661"/>
    <lineage>
        <taxon>Bacteria</taxon>
        <taxon>Pseudomonadati</taxon>
        <taxon>Pseudomonadota</taxon>
        <taxon>Gammaproteobacteria</taxon>
        <taxon>Vibrionales</taxon>
        <taxon>Vibrionaceae</taxon>
        <taxon>Photobacterium</taxon>
    </lineage>
</organism>
<dbReference type="Gene3D" id="3.10.129.10">
    <property type="entry name" value="Hotdog Thioesterase"/>
    <property type="match status" value="1"/>
</dbReference>
<dbReference type="Proteomes" id="UP000240989">
    <property type="component" value="Unassembled WGS sequence"/>
</dbReference>
<dbReference type="EMBL" id="PYOY01000001">
    <property type="protein sequence ID" value="PSX09526.1"/>
    <property type="molecule type" value="Genomic_DNA"/>
</dbReference>
<evidence type="ECO:0000313" key="5">
    <source>
        <dbReference type="EMBL" id="PSX12652.1"/>
    </source>
</evidence>
<dbReference type="InterPro" id="IPR050563">
    <property type="entry name" value="4-hydroxybenzoyl-CoA_TE"/>
</dbReference>
<dbReference type="GeneID" id="61228210"/>